<dbReference type="Proteomes" id="UP001162164">
    <property type="component" value="Unassembled WGS sequence"/>
</dbReference>
<proteinExistence type="predicted"/>
<comment type="caution">
    <text evidence="2">The sequence shown here is derived from an EMBL/GenBank/DDBJ whole genome shotgun (WGS) entry which is preliminary data.</text>
</comment>
<keyword evidence="1" id="KW-0472">Membrane</keyword>
<evidence type="ECO:0000256" key="1">
    <source>
        <dbReference type="SAM" id="Phobius"/>
    </source>
</evidence>
<dbReference type="EMBL" id="JAPWTJ010000358">
    <property type="protein sequence ID" value="KAJ8979245.1"/>
    <property type="molecule type" value="Genomic_DNA"/>
</dbReference>
<evidence type="ECO:0000313" key="3">
    <source>
        <dbReference type="Proteomes" id="UP001162164"/>
    </source>
</evidence>
<organism evidence="2 3">
    <name type="scientific">Molorchus minor</name>
    <dbReference type="NCBI Taxonomy" id="1323400"/>
    <lineage>
        <taxon>Eukaryota</taxon>
        <taxon>Metazoa</taxon>
        <taxon>Ecdysozoa</taxon>
        <taxon>Arthropoda</taxon>
        <taxon>Hexapoda</taxon>
        <taxon>Insecta</taxon>
        <taxon>Pterygota</taxon>
        <taxon>Neoptera</taxon>
        <taxon>Endopterygota</taxon>
        <taxon>Coleoptera</taxon>
        <taxon>Polyphaga</taxon>
        <taxon>Cucujiformia</taxon>
        <taxon>Chrysomeloidea</taxon>
        <taxon>Cerambycidae</taxon>
        <taxon>Lamiinae</taxon>
        <taxon>Monochamini</taxon>
        <taxon>Molorchus</taxon>
    </lineage>
</organism>
<evidence type="ECO:0000313" key="2">
    <source>
        <dbReference type="EMBL" id="KAJ8979245.1"/>
    </source>
</evidence>
<keyword evidence="3" id="KW-1185">Reference proteome</keyword>
<reference evidence="2" key="1">
    <citation type="journal article" date="2023" name="Insect Mol. Biol.">
        <title>Genome sequencing provides insights into the evolution of gene families encoding plant cell wall-degrading enzymes in longhorned beetles.</title>
        <authorList>
            <person name="Shin N.R."/>
            <person name="Okamura Y."/>
            <person name="Kirsch R."/>
            <person name="Pauchet Y."/>
        </authorList>
    </citation>
    <scope>NUCLEOTIDE SEQUENCE</scope>
    <source>
        <strain evidence="2">MMC_N1</strain>
    </source>
</reference>
<accession>A0ABQ9JMI1</accession>
<name>A0ABQ9JMI1_9CUCU</name>
<gene>
    <name evidence="2" type="ORF">NQ317_014609</name>
</gene>
<protein>
    <submittedName>
        <fullName evidence="2">Uncharacterized protein</fullName>
    </submittedName>
</protein>
<keyword evidence="1" id="KW-1133">Transmembrane helix</keyword>
<feature type="transmembrane region" description="Helical" evidence="1">
    <location>
        <begin position="9"/>
        <end position="32"/>
    </location>
</feature>
<sequence length="93" mass="11358">MYIYVPKFCIFHVIFNCYINNILIFHTNIYYIYYLQKILYMVIFCHIQYITFVVKMASYDKNFAVVFFKDDDLWSEVTTAWLTDDKCSKLKKS</sequence>
<keyword evidence="1" id="KW-0812">Transmembrane</keyword>